<comment type="subunit">
    <text evidence="5 16">Heteromultimer composed of HisG and HisZ subunits.</text>
</comment>
<dbReference type="PANTHER" id="PTHR21403">
    <property type="entry name" value="ATP PHOSPHORIBOSYLTRANSFERASE ATP-PRTASE"/>
    <property type="match status" value="1"/>
</dbReference>
<dbReference type="InterPro" id="IPR001348">
    <property type="entry name" value="ATP_PRibTrfase_HisG"/>
</dbReference>
<dbReference type="NCBIfam" id="TIGR00070">
    <property type="entry name" value="hisG"/>
    <property type="match status" value="1"/>
</dbReference>
<dbReference type="GO" id="GO:0005737">
    <property type="term" value="C:cytoplasm"/>
    <property type="evidence" value="ECO:0007669"/>
    <property type="project" value="UniProtKB-SubCell"/>
</dbReference>
<name>A0A150R6G2_SORCE</name>
<evidence type="ECO:0000256" key="7">
    <source>
        <dbReference type="ARBA" id="ARBA00020998"/>
    </source>
</evidence>
<evidence type="ECO:0000256" key="6">
    <source>
        <dbReference type="ARBA" id="ARBA00011946"/>
    </source>
</evidence>
<protein>
    <recommendedName>
        <fullName evidence="7 16">ATP phosphoribosyltransferase</fullName>
        <shortName evidence="16">ATP-PRT</shortName>
        <shortName evidence="16">ATP-PRTase</shortName>
        <ecNumber evidence="6 16">2.4.2.17</ecNumber>
    </recommendedName>
</protein>
<evidence type="ECO:0000256" key="14">
    <source>
        <dbReference type="ARBA" id="ARBA00023102"/>
    </source>
</evidence>
<dbReference type="PROSITE" id="PS01316">
    <property type="entry name" value="ATP_P_PHORIBOSYLTR"/>
    <property type="match status" value="1"/>
</dbReference>
<keyword evidence="13 16" id="KW-0067">ATP-binding</keyword>
<evidence type="ECO:0000256" key="15">
    <source>
        <dbReference type="ARBA" id="ARBA00024861"/>
    </source>
</evidence>
<keyword evidence="10 16" id="KW-0328">Glycosyltransferase</keyword>
<evidence type="ECO:0000256" key="8">
    <source>
        <dbReference type="ARBA" id="ARBA00022490"/>
    </source>
</evidence>
<comment type="similarity">
    <text evidence="4 16">Belongs to the ATP phosphoribosyltransferase family. Short subfamily.</text>
</comment>
<dbReference type="EMBL" id="JEMB01003092">
    <property type="protein sequence ID" value="KYF75733.1"/>
    <property type="molecule type" value="Genomic_DNA"/>
</dbReference>
<dbReference type="SUPFAM" id="SSF53850">
    <property type="entry name" value="Periplasmic binding protein-like II"/>
    <property type="match status" value="1"/>
</dbReference>
<dbReference type="HAMAP" id="MF_01018">
    <property type="entry name" value="HisG_Short"/>
    <property type="match status" value="1"/>
</dbReference>
<dbReference type="AlphaFoldDB" id="A0A150R6G2"/>
<evidence type="ECO:0000256" key="5">
    <source>
        <dbReference type="ARBA" id="ARBA00011496"/>
    </source>
</evidence>
<keyword evidence="8 16" id="KW-0963">Cytoplasm</keyword>
<comment type="function">
    <text evidence="15 16">Catalyzes the condensation of ATP and 5-phosphoribose 1-diphosphate to form N'-(5'-phosphoribosyl)-ATP (PR-ATP). Has a crucial role in the pathway because the rate of histidine biosynthesis seems to be controlled primarily by regulation of HisG enzymatic activity.</text>
</comment>
<evidence type="ECO:0000313" key="18">
    <source>
        <dbReference type="EMBL" id="KYF75733.1"/>
    </source>
</evidence>
<dbReference type="Gene3D" id="3.40.190.10">
    <property type="entry name" value="Periplasmic binding protein-like II"/>
    <property type="match status" value="2"/>
</dbReference>
<comment type="domain">
    <text evidence="16">Lacks the C-terminal regulatory region which is replaced by HisZ.</text>
</comment>
<accession>A0A150R6G2</accession>
<gene>
    <name evidence="16" type="primary">hisG</name>
    <name evidence="18" type="ORF">BE17_13955</name>
</gene>
<dbReference type="GO" id="GO:0003879">
    <property type="term" value="F:ATP phosphoribosyltransferase activity"/>
    <property type="evidence" value="ECO:0007669"/>
    <property type="project" value="UniProtKB-UniRule"/>
</dbReference>
<dbReference type="GO" id="GO:0005524">
    <property type="term" value="F:ATP binding"/>
    <property type="evidence" value="ECO:0007669"/>
    <property type="project" value="UniProtKB-KW"/>
</dbReference>
<dbReference type="PANTHER" id="PTHR21403:SF8">
    <property type="entry name" value="ATP PHOSPHORIBOSYLTRANSFERASE"/>
    <property type="match status" value="1"/>
</dbReference>
<dbReference type="Pfam" id="PF01634">
    <property type="entry name" value="HisG"/>
    <property type="match status" value="1"/>
</dbReference>
<evidence type="ECO:0000256" key="10">
    <source>
        <dbReference type="ARBA" id="ARBA00022676"/>
    </source>
</evidence>
<dbReference type="InterPro" id="IPR013820">
    <property type="entry name" value="ATP_PRibTrfase_cat"/>
</dbReference>
<evidence type="ECO:0000256" key="3">
    <source>
        <dbReference type="ARBA" id="ARBA00004667"/>
    </source>
</evidence>
<evidence type="ECO:0000256" key="4">
    <source>
        <dbReference type="ARBA" id="ARBA00009489"/>
    </source>
</evidence>
<evidence type="ECO:0000259" key="17">
    <source>
        <dbReference type="Pfam" id="PF01634"/>
    </source>
</evidence>
<dbReference type="Proteomes" id="UP000075635">
    <property type="component" value="Unassembled WGS sequence"/>
</dbReference>
<proteinExistence type="inferred from homology"/>
<evidence type="ECO:0000256" key="9">
    <source>
        <dbReference type="ARBA" id="ARBA00022605"/>
    </source>
</evidence>
<keyword evidence="14 16" id="KW-0368">Histidine biosynthesis</keyword>
<sequence>MKKPLTIAVPKGRILKDLIPLIQRAGLDSTPLQENDRRLVRPTADGAFQYVFLKPDDVPTYVEYGAADLGVSGRDTLLERRHDLYTPLDLGIGRCRLVVAGPEETPIPDLPRVATKYPRIAGDHFASKGVVAEIIPVHGSVELAPLVGLSHLIVDIVETGATLRENRLEVLETVTEVSTLLIANRASYKLRSDDVRPLVERLRAATASVQR</sequence>
<evidence type="ECO:0000256" key="11">
    <source>
        <dbReference type="ARBA" id="ARBA00022679"/>
    </source>
</evidence>
<evidence type="ECO:0000256" key="13">
    <source>
        <dbReference type="ARBA" id="ARBA00022840"/>
    </source>
</evidence>
<dbReference type="InterPro" id="IPR018198">
    <property type="entry name" value="ATP_PRibTrfase_CS"/>
</dbReference>
<evidence type="ECO:0000256" key="1">
    <source>
        <dbReference type="ARBA" id="ARBA00000915"/>
    </source>
</evidence>
<dbReference type="InterPro" id="IPR024893">
    <property type="entry name" value="ATP_PRibTrfase_HisG_short"/>
</dbReference>
<evidence type="ECO:0000256" key="12">
    <source>
        <dbReference type="ARBA" id="ARBA00022741"/>
    </source>
</evidence>
<reference evidence="18 19" key="1">
    <citation type="submission" date="2014-02" db="EMBL/GenBank/DDBJ databases">
        <title>The small core and large imbalanced accessory genome model reveals a collaborative survival strategy of Sorangium cellulosum strains in nature.</title>
        <authorList>
            <person name="Han K."/>
            <person name="Peng R."/>
            <person name="Blom J."/>
            <person name="Li Y.-Z."/>
        </authorList>
    </citation>
    <scope>NUCLEOTIDE SEQUENCE [LARGE SCALE GENOMIC DNA]</scope>
    <source>
        <strain evidence="18 19">So0011-07</strain>
    </source>
</reference>
<comment type="catalytic activity">
    <reaction evidence="1 16">
        <text>1-(5-phospho-beta-D-ribosyl)-ATP + diphosphate = 5-phospho-alpha-D-ribose 1-diphosphate + ATP</text>
        <dbReference type="Rhea" id="RHEA:18473"/>
        <dbReference type="ChEBI" id="CHEBI:30616"/>
        <dbReference type="ChEBI" id="CHEBI:33019"/>
        <dbReference type="ChEBI" id="CHEBI:58017"/>
        <dbReference type="ChEBI" id="CHEBI:73183"/>
        <dbReference type="EC" id="2.4.2.17"/>
    </reaction>
</comment>
<dbReference type="EC" id="2.4.2.17" evidence="6 16"/>
<comment type="subcellular location">
    <subcellularLocation>
        <location evidence="2 16">Cytoplasm</location>
    </subcellularLocation>
</comment>
<dbReference type="GO" id="GO:0000105">
    <property type="term" value="P:L-histidine biosynthetic process"/>
    <property type="evidence" value="ECO:0007669"/>
    <property type="project" value="UniProtKB-UniRule"/>
</dbReference>
<dbReference type="FunFam" id="3.40.190.10:FF:000008">
    <property type="entry name" value="ATP phosphoribosyltransferase"/>
    <property type="match status" value="1"/>
</dbReference>
<evidence type="ECO:0000256" key="2">
    <source>
        <dbReference type="ARBA" id="ARBA00004496"/>
    </source>
</evidence>
<feature type="domain" description="ATP phosphoribosyltransferase catalytic" evidence="17">
    <location>
        <begin position="54"/>
        <end position="203"/>
    </location>
</feature>
<keyword evidence="12 16" id="KW-0547">Nucleotide-binding</keyword>
<comment type="caution">
    <text evidence="18">The sequence shown here is derived from an EMBL/GenBank/DDBJ whole genome shotgun (WGS) entry which is preliminary data.</text>
</comment>
<evidence type="ECO:0000313" key="19">
    <source>
        <dbReference type="Proteomes" id="UP000075635"/>
    </source>
</evidence>
<keyword evidence="9 16" id="KW-0028">Amino-acid biosynthesis</keyword>
<keyword evidence="11 16" id="KW-0808">Transferase</keyword>
<dbReference type="UniPathway" id="UPA00031">
    <property type="reaction ID" value="UER00006"/>
</dbReference>
<dbReference type="CDD" id="cd13595">
    <property type="entry name" value="PBP2_HisGs"/>
    <property type="match status" value="1"/>
</dbReference>
<evidence type="ECO:0000256" key="16">
    <source>
        <dbReference type="HAMAP-Rule" id="MF_01018"/>
    </source>
</evidence>
<comment type="pathway">
    <text evidence="3 16">Amino-acid biosynthesis; L-histidine biosynthesis; L-histidine from 5-phospho-alpha-D-ribose 1-diphosphate: step 1/9.</text>
</comment>
<organism evidence="18 19">
    <name type="scientific">Sorangium cellulosum</name>
    <name type="common">Polyangium cellulosum</name>
    <dbReference type="NCBI Taxonomy" id="56"/>
    <lineage>
        <taxon>Bacteria</taxon>
        <taxon>Pseudomonadati</taxon>
        <taxon>Myxococcota</taxon>
        <taxon>Polyangia</taxon>
        <taxon>Polyangiales</taxon>
        <taxon>Polyangiaceae</taxon>
        <taxon>Sorangium</taxon>
    </lineage>
</organism>